<sequence length="37" mass="4022">STVAYLRLASTFDGGGTVPKTLSQNGDVMPKPRLWTR</sequence>
<keyword evidence="2" id="KW-1185">Reference proteome</keyword>
<protein>
    <submittedName>
        <fullName evidence="1">Uncharacterized protein</fullName>
    </submittedName>
</protein>
<proteinExistence type="predicted"/>
<dbReference type="EMBL" id="LXQA010153107">
    <property type="protein sequence ID" value="MCI26411.1"/>
    <property type="molecule type" value="Genomic_DNA"/>
</dbReference>
<feature type="non-terminal residue" evidence="1">
    <location>
        <position position="1"/>
    </location>
</feature>
<dbReference type="AlphaFoldDB" id="A0A392QPU7"/>
<comment type="caution">
    <text evidence="1">The sequence shown here is derived from an EMBL/GenBank/DDBJ whole genome shotgun (WGS) entry which is preliminary data.</text>
</comment>
<accession>A0A392QPU7</accession>
<name>A0A392QPU7_9FABA</name>
<reference evidence="1 2" key="1">
    <citation type="journal article" date="2018" name="Front. Plant Sci.">
        <title>Red Clover (Trifolium pratense) and Zigzag Clover (T. medium) - A Picture of Genomic Similarities and Differences.</title>
        <authorList>
            <person name="Dluhosova J."/>
            <person name="Istvanek J."/>
            <person name="Nedelnik J."/>
            <person name="Repkova J."/>
        </authorList>
    </citation>
    <scope>NUCLEOTIDE SEQUENCE [LARGE SCALE GENOMIC DNA]</scope>
    <source>
        <strain evidence="2">cv. 10/8</strain>
        <tissue evidence="1">Leaf</tissue>
    </source>
</reference>
<organism evidence="1 2">
    <name type="scientific">Trifolium medium</name>
    <dbReference type="NCBI Taxonomy" id="97028"/>
    <lineage>
        <taxon>Eukaryota</taxon>
        <taxon>Viridiplantae</taxon>
        <taxon>Streptophyta</taxon>
        <taxon>Embryophyta</taxon>
        <taxon>Tracheophyta</taxon>
        <taxon>Spermatophyta</taxon>
        <taxon>Magnoliopsida</taxon>
        <taxon>eudicotyledons</taxon>
        <taxon>Gunneridae</taxon>
        <taxon>Pentapetalae</taxon>
        <taxon>rosids</taxon>
        <taxon>fabids</taxon>
        <taxon>Fabales</taxon>
        <taxon>Fabaceae</taxon>
        <taxon>Papilionoideae</taxon>
        <taxon>50 kb inversion clade</taxon>
        <taxon>NPAAA clade</taxon>
        <taxon>Hologalegina</taxon>
        <taxon>IRL clade</taxon>
        <taxon>Trifolieae</taxon>
        <taxon>Trifolium</taxon>
    </lineage>
</organism>
<dbReference type="Proteomes" id="UP000265520">
    <property type="component" value="Unassembled WGS sequence"/>
</dbReference>
<evidence type="ECO:0000313" key="2">
    <source>
        <dbReference type="Proteomes" id="UP000265520"/>
    </source>
</evidence>
<evidence type="ECO:0000313" key="1">
    <source>
        <dbReference type="EMBL" id="MCI26411.1"/>
    </source>
</evidence>